<evidence type="ECO:0000313" key="3">
    <source>
        <dbReference type="Proteomes" id="UP001157938"/>
    </source>
</evidence>
<dbReference type="EMBL" id="CANTFK010000961">
    <property type="protein sequence ID" value="CAI5734784.1"/>
    <property type="molecule type" value="Genomic_DNA"/>
</dbReference>
<dbReference type="Proteomes" id="UP001159659">
    <property type="component" value="Unassembled WGS sequence"/>
</dbReference>
<dbReference type="Proteomes" id="UP001157938">
    <property type="component" value="Unassembled WGS sequence"/>
</dbReference>
<accession>A0AAV0UJ27</accession>
<comment type="caution">
    <text evidence="2">The sequence shown here is derived from an EMBL/GenBank/DDBJ whole genome shotgun (WGS) entry which is preliminary data.</text>
</comment>
<reference evidence="1 3" key="1">
    <citation type="submission" date="2021-11" db="EMBL/GenBank/DDBJ databases">
        <authorList>
            <person name="Islam A."/>
            <person name="Islam S."/>
            <person name="Flora M.S."/>
            <person name="Rahman M."/>
            <person name="Ziaur R.M."/>
            <person name="Epstein J.H."/>
            <person name="Hassan M."/>
            <person name="Klassen M."/>
            <person name="Woodard K."/>
            <person name="Webb A."/>
            <person name="Webby R.J."/>
            <person name="El Zowalaty M.E."/>
        </authorList>
    </citation>
    <scope>NUCLEOTIDE SEQUENCE [LARGE SCALE GENOMIC DNA]</scope>
    <source>
        <strain evidence="1">Pf1</strain>
    </source>
</reference>
<protein>
    <submittedName>
        <fullName evidence="2">Uncharacterized protein</fullName>
    </submittedName>
</protein>
<sequence length="100" mass="10835">MDSSSSFTGAGVGADIEECVVFGYDVSTLLLKELLDDVLTSLLEVLLDDVMVSKSSATTQIVHAISMQNMSHSLNILEALPLQKLYASFKLVKSKPQDGW</sequence>
<gene>
    <name evidence="1" type="ORF">PFR001_LOCUS5291</name>
    <name evidence="2" type="ORF">PFR002_LOCUS7589</name>
</gene>
<keyword evidence="3" id="KW-1185">Reference proteome</keyword>
<evidence type="ECO:0000313" key="2">
    <source>
        <dbReference type="EMBL" id="CAI5734784.1"/>
    </source>
</evidence>
<evidence type="ECO:0000313" key="1">
    <source>
        <dbReference type="EMBL" id="CAH0489915.1"/>
    </source>
</evidence>
<evidence type="ECO:0000313" key="4">
    <source>
        <dbReference type="Proteomes" id="UP001159659"/>
    </source>
</evidence>
<proteinExistence type="predicted"/>
<dbReference type="AlphaFoldDB" id="A0AAV0UJ27"/>
<dbReference type="EMBL" id="CAKLBC010001199">
    <property type="protein sequence ID" value="CAH0489915.1"/>
    <property type="molecule type" value="Genomic_DNA"/>
</dbReference>
<organism evidence="2 4">
    <name type="scientific">Peronospora farinosa</name>
    <dbReference type="NCBI Taxonomy" id="134698"/>
    <lineage>
        <taxon>Eukaryota</taxon>
        <taxon>Sar</taxon>
        <taxon>Stramenopiles</taxon>
        <taxon>Oomycota</taxon>
        <taxon>Peronosporomycetes</taxon>
        <taxon>Peronosporales</taxon>
        <taxon>Peronosporaceae</taxon>
        <taxon>Peronospora</taxon>
    </lineage>
</organism>
<reference evidence="2" key="2">
    <citation type="submission" date="2022-12" db="EMBL/GenBank/DDBJ databases">
        <authorList>
            <person name="Webb A."/>
        </authorList>
    </citation>
    <scope>NUCLEOTIDE SEQUENCE</scope>
    <source>
        <strain evidence="2">Pf2</strain>
    </source>
</reference>
<name>A0AAV0UJ27_9STRA</name>